<dbReference type="EMBL" id="HBIQ01077437">
    <property type="protein sequence ID" value="CAE0580476.1"/>
    <property type="molecule type" value="Transcribed_RNA"/>
</dbReference>
<gene>
    <name evidence="1" type="ORF">SACU0126_LOCUS24714</name>
</gene>
<evidence type="ECO:0000313" key="1">
    <source>
        <dbReference type="EMBL" id="CAE0580476.1"/>
    </source>
</evidence>
<dbReference type="AlphaFoldDB" id="A0A7S3TCX1"/>
<proteinExistence type="predicted"/>
<protein>
    <submittedName>
        <fullName evidence="1">Uncharacterized protein</fullName>
    </submittedName>
</protein>
<reference evidence="1" key="1">
    <citation type="submission" date="2021-01" db="EMBL/GenBank/DDBJ databases">
        <authorList>
            <person name="Corre E."/>
            <person name="Pelletier E."/>
            <person name="Niang G."/>
            <person name="Scheremetjew M."/>
            <person name="Finn R."/>
            <person name="Kale V."/>
            <person name="Holt S."/>
            <person name="Cochrane G."/>
            <person name="Meng A."/>
            <person name="Brown T."/>
            <person name="Cohen L."/>
        </authorList>
    </citation>
    <scope>NUCLEOTIDE SEQUENCE</scope>
    <source>
        <strain evidence="1">SPMC142</strain>
    </source>
</reference>
<sequence>MRHQCNMFVLMDDCMYDKKVLKSLAMRDLFMNGRHMHVTFCNAMQYVMDMGPDLRTQVDYVFAFKENILCNKNKMWKYFFGMFEKFDDFQRVMDRCTDNYGILVLNNTSPTNKLEECIYWYRARADLPDFRMAGWAPAASGGSPSG</sequence>
<name>A0A7S3TCX1_9SPIT</name>
<organism evidence="1">
    <name type="scientific">Strombidinopsis acuminata</name>
    <dbReference type="NCBI Taxonomy" id="141414"/>
    <lineage>
        <taxon>Eukaryota</taxon>
        <taxon>Sar</taxon>
        <taxon>Alveolata</taxon>
        <taxon>Ciliophora</taxon>
        <taxon>Intramacronucleata</taxon>
        <taxon>Spirotrichea</taxon>
        <taxon>Choreotrichia</taxon>
        <taxon>Choreotrichida</taxon>
        <taxon>Strombidinopsidae</taxon>
        <taxon>Strombidinopsis</taxon>
    </lineage>
</organism>
<accession>A0A7S3TCX1</accession>